<keyword evidence="5" id="KW-0862">Zinc</keyword>
<evidence type="ECO:0000256" key="1">
    <source>
        <dbReference type="ARBA" id="ARBA00004123"/>
    </source>
</evidence>
<sequence>MLHNGAGTSRGRDDRSAKQQLQHPEEASSELSRSHLTSSVNSSPLTSPQCLITKNTSDKTSKQHLQFSVSRPSVLRKGNQVLPQALSNQSGLGNWSTEIVCKAEFENNLLVNSSSYNTNSARRDSASGPSPRQSTPECHTELPQVVLESLLSAKGICCWPDCEEVFKEYTHFLKHLNSEHRPGDKTFEQWRRQRDIVKQIESQLIVERQRLNAMYMHLFDIKSCTENNPSLKQSGSPSGGLQACESVIGLQSGNRVPAEMLPPGYWQFPTSQYIPGIIPSIECYKYTNIRPPFTYASMIRWAILESPEKQLTLNEIYHWFTRMFCYFRHNTATWKNAVRHNLSLHKCFVRVDGRKGSVWTVDEAEFLRRKGQKLHRDQDMSWMAHCAMFYS</sequence>
<organism evidence="13 14">
    <name type="scientific">Pygocentrus nattereri</name>
    <name type="common">Red-bellied piranha</name>
    <dbReference type="NCBI Taxonomy" id="42514"/>
    <lineage>
        <taxon>Eukaryota</taxon>
        <taxon>Metazoa</taxon>
        <taxon>Chordata</taxon>
        <taxon>Craniata</taxon>
        <taxon>Vertebrata</taxon>
        <taxon>Euteleostomi</taxon>
        <taxon>Actinopterygii</taxon>
        <taxon>Neopterygii</taxon>
        <taxon>Teleostei</taxon>
        <taxon>Ostariophysi</taxon>
        <taxon>Characiformes</taxon>
        <taxon>Characoidei</taxon>
        <taxon>Pygocentrus</taxon>
    </lineage>
</organism>
<keyword evidence="8" id="KW-0804">Transcription</keyword>
<dbReference type="SUPFAM" id="SSF46785">
    <property type="entry name" value="Winged helix' DNA-binding domain"/>
    <property type="match status" value="1"/>
</dbReference>
<dbReference type="SMART" id="SM00339">
    <property type="entry name" value="FH"/>
    <property type="match status" value="1"/>
</dbReference>
<comment type="subcellular location">
    <subcellularLocation>
        <location evidence="1 10">Nucleus</location>
    </subcellularLocation>
</comment>
<dbReference type="InterPro" id="IPR036388">
    <property type="entry name" value="WH-like_DNA-bd_sf"/>
</dbReference>
<dbReference type="Pfam" id="PF16159">
    <property type="entry name" value="FOXP-CC"/>
    <property type="match status" value="1"/>
</dbReference>
<keyword evidence="7 10" id="KW-0238">DNA-binding</keyword>
<dbReference type="PROSITE" id="PS50039">
    <property type="entry name" value="FORK_HEAD_3"/>
    <property type="match status" value="1"/>
</dbReference>
<reference evidence="13" key="3">
    <citation type="submission" date="2025-09" db="UniProtKB">
        <authorList>
            <consortium name="Ensembl"/>
        </authorList>
    </citation>
    <scope>IDENTIFICATION</scope>
</reference>
<evidence type="ECO:0000259" key="12">
    <source>
        <dbReference type="PROSITE" id="PS50039"/>
    </source>
</evidence>
<dbReference type="GO" id="GO:0005634">
    <property type="term" value="C:nucleus"/>
    <property type="evidence" value="ECO:0007669"/>
    <property type="project" value="UniProtKB-SubCell"/>
</dbReference>
<evidence type="ECO:0000256" key="11">
    <source>
        <dbReference type="SAM" id="MobiDB-lite"/>
    </source>
</evidence>
<feature type="DNA-binding region" description="Fork-head" evidence="10">
    <location>
        <begin position="290"/>
        <end position="376"/>
    </location>
</feature>
<keyword evidence="9 10" id="KW-0539">Nucleus</keyword>
<evidence type="ECO:0000313" key="13">
    <source>
        <dbReference type="Ensembl" id="ENSPNAP00000043434.1"/>
    </source>
</evidence>
<dbReference type="RefSeq" id="XP_017577685.1">
    <property type="nucleotide sequence ID" value="XM_017722196.2"/>
</dbReference>
<evidence type="ECO:0000256" key="5">
    <source>
        <dbReference type="ARBA" id="ARBA00022833"/>
    </source>
</evidence>
<keyword evidence="2" id="KW-0678">Repressor</keyword>
<reference evidence="13" key="2">
    <citation type="submission" date="2025-08" db="UniProtKB">
        <authorList>
            <consortium name="Ensembl"/>
        </authorList>
    </citation>
    <scope>IDENTIFICATION</scope>
</reference>
<dbReference type="InterPro" id="IPR050998">
    <property type="entry name" value="FOXP"/>
</dbReference>
<feature type="compositionally biased region" description="Low complexity" evidence="11">
    <location>
        <begin position="29"/>
        <end position="39"/>
    </location>
</feature>
<name>A0AAR2IZH0_PYGNA</name>
<dbReference type="InterPro" id="IPR032354">
    <property type="entry name" value="FOXP-CC"/>
</dbReference>
<dbReference type="FunFam" id="1.10.10.10:FF:000010">
    <property type="entry name" value="Forkhead box P2 isoform B"/>
    <property type="match status" value="1"/>
</dbReference>
<feature type="compositionally biased region" description="Polar residues" evidence="11">
    <location>
        <begin position="127"/>
        <end position="137"/>
    </location>
</feature>
<dbReference type="InterPro" id="IPR030456">
    <property type="entry name" value="TF_fork_head_CS_2"/>
</dbReference>
<evidence type="ECO:0000256" key="9">
    <source>
        <dbReference type="ARBA" id="ARBA00023242"/>
    </source>
</evidence>
<evidence type="ECO:0000256" key="8">
    <source>
        <dbReference type="ARBA" id="ARBA00023163"/>
    </source>
</evidence>
<dbReference type="RefSeq" id="XP_017577686.1">
    <property type="nucleotide sequence ID" value="XM_017722197.2"/>
</dbReference>
<feature type="compositionally biased region" description="Polar residues" evidence="11">
    <location>
        <begin position="40"/>
        <end position="55"/>
    </location>
</feature>
<accession>A0AAR2IZH0</accession>
<evidence type="ECO:0000313" key="14">
    <source>
        <dbReference type="Proteomes" id="UP001501920"/>
    </source>
</evidence>
<dbReference type="Proteomes" id="UP001501920">
    <property type="component" value="Chromosome 28"/>
</dbReference>
<dbReference type="InterPro" id="IPR036390">
    <property type="entry name" value="WH_DNA-bd_sf"/>
</dbReference>
<dbReference type="InterPro" id="IPR001766">
    <property type="entry name" value="Fork_head_dom"/>
</dbReference>
<feature type="region of interest" description="Disordered" evidence="11">
    <location>
        <begin position="1"/>
        <end position="70"/>
    </location>
</feature>
<dbReference type="CDD" id="cd20066">
    <property type="entry name" value="FH_FOXP3"/>
    <property type="match status" value="1"/>
</dbReference>
<keyword evidence="4" id="KW-0863">Zinc-finger</keyword>
<evidence type="ECO:0000256" key="10">
    <source>
        <dbReference type="PROSITE-ProRule" id="PRU00089"/>
    </source>
</evidence>
<evidence type="ECO:0000256" key="3">
    <source>
        <dbReference type="ARBA" id="ARBA00022723"/>
    </source>
</evidence>
<evidence type="ECO:0000256" key="2">
    <source>
        <dbReference type="ARBA" id="ARBA00022491"/>
    </source>
</evidence>
<protein>
    <recommendedName>
        <fullName evidence="12">Fork-head domain-containing protein</fullName>
    </recommendedName>
</protein>
<dbReference type="InterPro" id="IPR013087">
    <property type="entry name" value="Znf_C2H2_type"/>
</dbReference>
<dbReference type="Gene3D" id="1.20.5.340">
    <property type="match status" value="1"/>
</dbReference>
<evidence type="ECO:0000256" key="6">
    <source>
        <dbReference type="ARBA" id="ARBA00023015"/>
    </source>
</evidence>
<dbReference type="Gene3D" id="1.10.10.10">
    <property type="entry name" value="Winged helix-like DNA-binding domain superfamily/Winged helix DNA-binding domain"/>
    <property type="match status" value="1"/>
</dbReference>
<dbReference type="RefSeq" id="XP_017577687.1">
    <property type="nucleotide sequence ID" value="XM_017722198.1"/>
</dbReference>
<dbReference type="InterPro" id="IPR047413">
    <property type="entry name" value="FH_FOXP3"/>
</dbReference>
<dbReference type="RefSeq" id="XP_017577688.1">
    <property type="nucleotide sequence ID" value="XM_017722199.2"/>
</dbReference>
<dbReference type="PANTHER" id="PTHR45796">
    <property type="entry name" value="FORKHEAD BOX P, ISOFORM C"/>
    <property type="match status" value="1"/>
</dbReference>
<evidence type="ECO:0000256" key="7">
    <source>
        <dbReference type="ARBA" id="ARBA00023125"/>
    </source>
</evidence>
<dbReference type="Pfam" id="PF00250">
    <property type="entry name" value="Forkhead"/>
    <property type="match status" value="1"/>
</dbReference>
<keyword evidence="6" id="KW-0805">Transcription regulation</keyword>
<feature type="region of interest" description="Disordered" evidence="11">
    <location>
        <begin position="116"/>
        <end position="138"/>
    </location>
</feature>
<dbReference type="PANTHER" id="PTHR45796:SF2">
    <property type="entry name" value="FORKHEAD BOX P3"/>
    <property type="match status" value="1"/>
</dbReference>
<dbReference type="RefSeq" id="XP_017577684.1">
    <property type="nucleotide sequence ID" value="XM_017722195.2"/>
</dbReference>
<dbReference type="GeneTree" id="ENSGT00940000165955"/>
<keyword evidence="14" id="KW-1185">Reference proteome</keyword>
<dbReference type="Ensembl" id="ENSPNAT00000054030.1">
    <property type="protein sequence ID" value="ENSPNAP00000043434.1"/>
    <property type="gene ID" value="ENSPNAG00000023850.2"/>
</dbReference>
<feature type="domain" description="Fork-head" evidence="12">
    <location>
        <begin position="290"/>
        <end position="376"/>
    </location>
</feature>
<dbReference type="GeneID" id="108442243"/>
<dbReference type="GO" id="GO:0000978">
    <property type="term" value="F:RNA polymerase II cis-regulatory region sequence-specific DNA binding"/>
    <property type="evidence" value="ECO:0007669"/>
    <property type="project" value="TreeGrafter"/>
</dbReference>
<dbReference type="PROSITE" id="PS00658">
    <property type="entry name" value="FORK_HEAD_2"/>
    <property type="match status" value="1"/>
</dbReference>
<dbReference type="CTD" id="571165"/>
<reference evidence="13 14" key="1">
    <citation type="submission" date="2020-10" db="EMBL/GenBank/DDBJ databases">
        <title>Pygocentrus nattereri (red-bellied piranha) genome, fPygNat1, primary haplotype.</title>
        <authorList>
            <person name="Myers G."/>
            <person name="Meyer A."/>
            <person name="Karagic N."/>
            <person name="Pippel M."/>
            <person name="Winkler S."/>
            <person name="Tracey A."/>
            <person name="Wood J."/>
            <person name="Formenti G."/>
            <person name="Howe K."/>
            <person name="Fedrigo O."/>
            <person name="Jarvis E.D."/>
        </authorList>
    </citation>
    <scope>NUCLEOTIDE SEQUENCE [LARGE SCALE GENOMIC DNA]</scope>
</reference>
<proteinExistence type="predicted"/>
<evidence type="ECO:0000256" key="4">
    <source>
        <dbReference type="ARBA" id="ARBA00022771"/>
    </source>
</evidence>
<dbReference type="AlphaFoldDB" id="A0AAR2IZH0"/>
<dbReference type="GO" id="GO:0008270">
    <property type="term" value="F:zinc ion binding"/>
    <property type="evidence" value="ECO:0007669"/>
    <property type="project" value="UniProtKB-KW"/>
</dbReference>
<dbReference type="PRINTS" id="PR00053">
    <property type="entry name" value="FORKHEAD"/>
</dbReference>
<dbReference type="PROSITE" id="PS00028">
    <property type="entry name" value="ZINC_FINGER_C2H2_1"/>
    <property type="match status" value="1"/>
</dbReference>
<keyword evidence="3" id="KW-0479">Metal-binding</keyword>
<dbReference type="GO" id="GO:0001227">
    <property type="term" value="F:DNA-binding transcription repressor activity, RNA polymerase II-specific"/>
    <property type="evidence" value="ECO:0007669"/>
    <property type="project" value="TreeGrafter"/>
</dbReference>